<dbReference type="Gene3D" id="1.10.1660.10">
    <property type="match status" value="1"/>
</dbReference>
<dbReference type="SUPFAM" id="SSF46955">
    <property type="entry name" value="Putative DNA-binding domain"/>
    <property type="match status" value="1"/>
</dbReference>
<sequence>MNIQELIKSGTNVTVTVTPTDLKDFALQVIKEYVTAAPQAEQVYTRKQFAQHKGVSLGTLWRWEKAGILTPTRAGAKVWYKDSDLKEVKL</sequence>
<organism evidence="1">
    <name type="scientific">Prevotella sp. GTC17262</name>
    <dbReference type="NCBI Taxonomy" id="3236797"/>
    <lineage>
        <taxon>Bacteria</taxon>
        <taxon>Pseudomonadati</taxon>
        <taxon>Bacteroidota</taxon>
        <taxon>Bacteroidia</taxon>
        <taxon>Bacteroidales</taxon>
        <taxon>Prevotellaceae</taxon>
        <taxon>Prevotella</taxon>
    </lineage>
</organism>
<protein>
    <recommendedName>
        <fullName evidence="2">Helix-turn-helix domain-containing protein</fullName>
    </recommendedName>
</protein>
<accession>A0AB33JIN3</accession>
<proteinExistence type="predicted"/>
<dbReference type="InterPro" id="IPR009061">
    <property type="entry name" value="DNA-bd_dom_put_sf"/>
</dbReference>
<dbReference type="EMBL" id="AP035789">
    <property type="protein sequence ID" value="BFO81624.1"/>
    <property type="molecule type" value="Genomic_DNA"/>
</dbReference>
<reference evidence="1" key="1">
    <citation type="submission" date="2024-07" db="EMBL/GenBank/DDBJ databases">
        <title>Complete genome sequence of Prevotella sp. YM-2024 GTC17262.</title>
        <authorList>
            <person name="Hayashi M."/>
            <person name="Muto Y."/>
            <person name="Tanaka K."/>
            <person name="Niwa H."/>
        </authorList>
    </citation>
    <scope>NUCLEOTIDE SEQUENCE</scope>
    <source>
        <strain evidence="1">GTC17262</strain>
    </source>
</reference>
<dbReference type="AlphaFoldDB" id="A0AB33JIN3"/>
<name>A0AB33JIN3_9BACT</name>
<evidence type="ECO:0008006" key="2">
    <source>
        <dbReference type="Google" id="ProtNLM"/>
    </source>
</evidence>
<gene>
    <name evidence="1" type="ORF">GTC17262_18150</name>
</gene>
<evidence type="ECO:0000313" key="1">
    <source>
        <dbReference type="EMBL" id="BFO81624.1"/>
    </source>
</evidence>